<sequence length="363" mass="36698">MMMQIGARWALASAVVAACLLGGGPATAAGSAPRPALPPPAARGEASSGDIVDATVESPGETASDVSSTEYWTPERMRTAIEAPVPTSLSDPGHPDASGVPDEESGSAAVARMETLAQPAAPTSAAVGPQAFEEPRGSAVVGRVFYTDPGEVHRYACSGVAINTPSGRVVMTAGHCVHTGQGGGWQRHWEFVPGYVDGRAPFGHFPEKHLLTSTAWITKGSEGPIPSDVAATDIGFAVTAPDPAGRSLGSIVGGDGLTIGAAPSGLPIELLAYPVNRLGGARLSACRTSTVDSGHAGVMAAEGCGFEGGGSGGPWVDRFDAKTGRGFVRGVTSGSAGEVYLEAAVPSELTKRMLAQADRDGRG</sequence>
<proteinExistence type="predicted"/>
<dbReference type="PANTHER" id="PTHR15462">
    <property type="entry name" value="SERINE PROTEASE"/>
    <property type="match status" value="1"/>
</dbReference>
<reference evidence="2 3" key="1">
    <citation type="journal article" date="2008" name="J. Bacteriol.">
        <title>Genome of the actinomycete plant pathogen Clavibacter michiganensis subsp. sepedonicus suggests recent niche adaptation.</title>
        <authorList>
            <person name="Bentley S.D."/>
            <person name="Corton C."/>
            <person name="Brown S.E."/>
            <person name="Barron A."/>
            <person name="Clark L."/>
            <person name="Doggett J."/>
            <person name="Harris B."/>
            <person name="Ormond D."/>
            <person name="Quail M.A."/>
            <person name="May G."/>
            <person name="Francis D."/>
            <person name="Knudson D."/>
            <person name="Parkhill J."/>
            <person name="Ishimaru C.A."/>
        </authorList>
    </citation>
    <scope>NUCLEOTIDE SEQUENCE [LARGE SCALE GENOMIC DNA]</scope>
    <source>
        <strain evidence="3">ATCC 33113 / DSM 20744 / JCM 9667 / LMG 2889 / ICMP 2535 / C-1</strain>
    </source>
</reference>
<dbReference type="SUPFAM" id="SSF50494">
    <property type="entry name" value="Trypsin-like serine proteases"/>
    <property type="match status" value="1"/>
</dbReference>
<dbReference type="eggNOG" id="COG3591">
    <property type="taxonomic scope" value="Bacteria"/>
</dbReference>
<evidence type="ECO:0000313" key="3">
    <source>
        <dbReference type="Proteomes" id="UP000001318"/>
    </source>
</evidence>
<dbReference type="Proteomes" id="UP000001318">
    <property type="component" value="Chromosome"/>
</dbReference>
<gene>
    <name evidence="2" type="ordered locus">CMS2875</name>
</gene>
<keyword evidence="2" id="KW-0449">Lipoprotein</keyword>
<dbReference type="Gene3D" id="2.40.10.10">
    <property type="entry name" value="Trypsin-like serine proteases"/>
    <property type="match status" value="2"/>
</dbReference>
<keyword evidence="1" id="KW-0732">Signal</keyword>
<name>B0RC60_CLASE</name>
<evidence type="ECO:0000313" key="2">
    <source>
        <dbReference type="EMBL" id="CAQ02946.1"/>
    </source>
</evidence>
<protein>
    <submittedName>
        <fullName evidence="2">Lipoprotein</fullName>
    </submittedName>
</protein>
<dbReference type="KEGG" id="cms:CMS2875"/>
<dbReference type="InterPro" id="IPR009003">
    <property type="entry name" value="Peptidase_S1_PA"/>
</dbReference>
<accession>B0RC60</accession>
<dbReference type="InterPro" id="IPR043504">
    <property type="entry name" value="Peptidase_S1_PA_chymotrypsin"/>
</dbReference>
<dbReference type="GO" id="GO:0004252">
    <property type="term" value="F:serine-type endopeptidase activity"/>
    <property type="evidence" value="ECO:0007669"/>
    <property type="project" value="InterPro"/>
</dbReference>
<dbReference type="AlphaFoldDB" id="B0RC60"/>
<keyword evidence="3" id="KW-1185">Reference proteome</keyword>
<dbReference type="EMBL" id="AM849034">
    <property type="protein sequence ID" value="CAQ02946.1"/>
    <property type="molecule type" value="Genomic_DNA"/>
</dbReference>
<dbReference type="InterPro" id="IPR018114">
    <property type="entry name" value="TRYPSIN_HIS"/>
</dbReference>
<dbReference type="HOGENOM" id="CLU_050832_0_0_11"/>
<evidence type="ECO:0000256" key="1">
    <source>
        <dbReference type="ARBA" id="ARBA00022729"/>
    </source>
</evidence>
<dbReference type="PROSITE" id="PS00134">
    <property type="entry name" value="TRYPSIN_HIS"/>
    <property type="match status" value="1"/>
</dbReference>
<dbReference type="GO" id="GO:0006508">
    <property type="term" value="P:proteolysis"/>
    <property type="evidence" value="ECO:0007669"/>
    <property type="project" value="InterPro"/>
</dbReference>
<organism evidence="2 3">
    <name type="scientific">Clavibacter sepedonicus</name>
    <name type="common">Clavibacter michiganensis subsp. sepedonicus</name>
    <dbReference type="NCBI Taxonomy" id="31964"/>
    <lineage>
        <taxon>Bacteria</taxon>
        <taxon>Bacillati</taxon>
        <taxon>Actinomycetota</taxon>
        <taxon>Actinomycetes</taxon>
        <taxon>Micrococcales</taxon>
        <taxon>Microbacteriaceae</taxon>
        <taxon>Clavibacter</taxon>
    </lineage>
</organism>
<dbReference type="InterPro" id="IPR050966">
    <property type="entry name" value="Glutamyl_endopeptidase"/>
</dbReference>